<dbReference type="CDD" id="cd03225">
    <property type="entry name" value="ABC_cobalt_CbiO_domain1"/>
    <property type="match status" value="1"/>
</dbReference>
<dbReference type="InterPro" id="IPR003593">
    <property type="entry name" value="AAA+_ATPase"/>
</dbReference>
<evidence type="ECO:0000256" key="5">
    <source>
        <dbReference type="ARBA" id="ARBA00022741"/>
    </source>
</evidence>
<dbReference type="InterPro" id="IPR003439">
    <property type="entry name" value="ABC_transporter-like_ATP-bd"/>
</dbReference>
<dbReference type="GeneID" id="97547190"/>
<dbReference type="GO" id="GO:0043190">
    <property type="term" value="C:ATP-binding cassette (ABC) transporter complex"/>
    <property type="evidence" value="ECO:0007669"/>
    <property type="project" value="TreeGrafter"/>
</dbReference>
<dbReference type="GO" id="GO:0005524">
    <property type="term" value="F:ATP binding"/>
    <property type="evidence" value="ECO:0007669"/>
    <property type="project" value="UniProtKB-UniRule"/>
</dbReference>
<protein>
    <recommendedName>
        <fullName evidence="10">ABC transporter ATP-binding protein</fullName>
    </recommendedName>
</protein>
<evidence type="ECO:0000256" key="11">
    <source>
        <dbReference type="SAM" id="MobiDB-lite"/>
    </source>
</evidence>
<dbReference type="InterPro" id="IPR017871">
    <property type="entry name" value="ABC_transporter-like_CS"/>
</dbReference>
<evidence type="ECO:0000256" key="7">
    <source>
        <dbReference type="ARBA" id="ARBA00022967"/>
    </source>
</evidence>
<evidence type="ECO:0000256" key="3">
    <source>
        <dbReference type="ARBA" id="ARBA00022448"/>
    </source>
</evidence>
<dbReference type="FunFam" id="3.40.50.300:FF:000224">
    <property type="entry name" value="Energy-coupling factor transporter ATP-binding protein EcfA"/>
    <property type="match status" value="1"/>
</dbReference>
<gene>
    <name evidence="13" type="ORF">DK846_16985</name>
</gene>
<comment type="similarity">
    <text evidence="2 10">Belongs to the ABC transporter superfamily.</text>
</comment>
<name>A0A2V2MU80_9EURY</name>
<dbReference type="SUPFAM" id="SSF52540">
    <property type="entry name" value="P-loop containing nucleoside triphosphate hydrolases"/>
    <property type="match status" value="1"/>
</dbReference>
<keyword evidence="8 10" id="KW-0472">Membrane</keyword>
<dbReference type="InterPro" id="IPR050095">
    <property type="entry name" value="ECF_ABC_transporter_ATP-bd"/>
</dbReference>
<keyword evidence="3 10" id="KW-0813">Transport</keyword>
<keyword evidence="14" id="KW-1185">Reference proteome</keyword>
<dbReference type="NCBIfam" id="TIGR01166">
    <property type="entry name" value="cbiO"/>
    <property type="match status" value="1"/>
</dbReference>
<evidence type="ECO:0000256" key="6">
    <source>
        <dbReference type="ARBA" id="ARBA00022840"/>
    </source>
</evidence>
<dbReference type="OrthoDB" id="18209at2157"/>
<dbReference type="PANTHER" id="PTHR43553">
    <property type="entry name" value="HEAVY METAL TRANSPORTER"/>
    <property type="match status" value="1"/>
</dbReference>
<feature type="domain" description="ABC transporter" evidence="12">
    <location>
        <begin position="5"/>
        <end position="240"/>
    </location>
</feature>
<comment type="subcellular location">
    <subcellularLocation>
        <location evidence="1 10">Cell membrane</location>
        <topology evidence="1 10">Peripheral membrane protein</topology>
    </subcellularLocation>
</comment>
<dbReference type="PROSITE" id="PS50893">
    <property type="entry name" value="ABC_TRANSPORTER_2"/>
    <property type="match status" value="1"/>
</dbReference>
<dbReference type="Pfam" id="PF00005">
    <property type="entry name" value="ABC_tran"/>
    <property type="match status" value="1"/>
</dbReference>
<comment type="function">
    <text evidence="10">Part of an ABC transporter complex. Responsible for energy coupling to the transport system.</text>
</comment>
<dbReference type="PANTHER" id="PTHR43553:SF24">
    <property type="entry name" value="ENERGY-COUPLING FACTOR TRANSPORTER ATP-BINDING PROTEIN ECFA1"/>
    <property type="match status" value="1"/>
</dbReference>
<dbReference type="GO" id="GO:0042626">
    <property type="term" value="F:ATPase-coupled transmembrane transporter activity"/>
    <property type="evidence" value="ECO:0007669"/>
    <property type="project" value="TreeGrafter"/>
</dbReference>
<dbReference type="Gene3D" id="3.40.50.300">
    <property type="entry name" value="P-loop containing nucleotide triphosphate hydrolases"/>
    <property type="match status" value="1"/>
</dbReference>
<proteinExistence type="inferred from homology"/>
<sequence>MNIILEARDVRYRYPGGSEVIKGISFHVRKGEKIALVGPNGAGKSTLLQMFNGMVRPVSGVMLVGNEPIQYDSASLRMIRKKVGYVLQNSDRQIIAPTVYQDVAFGPANLGYDEEKIREKVTHALQHVGLEGFERRPPHHLSGGEKKRVAIAGILAMDPDVLVFDEPTSDLDPAGSEDLMELLDELNQEGKTVVISTHDVELAYPWADRAILMLDGRILQEDVPEIAFGNQKNVRKAHLSMPMILELSQELERRGFIEPGKKPRSILDIIHSIQKVATDSQQCKKLGTITVCNVDRSDDVSIRTWLESREIIAIGAMGTRAKQRAATEHLTLEFTYGVIDKCILRALRGKDSLILTTTRMVDRVSQRVDSYCQESSVSIQVLQLQGSEPDPQTVRSEQAVSKADNSKM</sequence>
<dbReference type="InterPro" id="IPR027417">
    <property type="entry name" value="P-loop_NTPase"/>
</dbReference>
<evidence type="ECO:0000313" key="13">
    <source>
        <dbReference type="EMBL" id="PWR69715.1"/>
    </source>
</evidence>
<comment type="caution">
    <text evidence="13">The sequence shown here is derived from an EMBL/GenBank/DDBJ whole genome shotgun (WGS) entry which is preliminary data.</text>
</comment>
<keyword evidence="5 10" id="KW-0547">Nucleotide-binding</keyword>
<dbReference type="AlphaFoldDB" id="A0A2V2MU80"/>
<dbReference type="Proteomes" id="UP000245657">
    <property type="component" value="Unassembled WGS sequence"/>
</dbReference>
<accession>A0A2V2MU80</accession>
<organism evidence="13 14">
    <name type="scientific">Methanospirillum lacunae</name>
    <dbReference type="NCBI Taxonomy" id="668570"/>
    <lineage>
        <taxon>Archaea</taxon>
        <taxon>Methanobacteriati</taxon>
        <taxon>Methanobacteriota</taxon>
        <taxon>Stenosarchaea group</taxon>
        <taxon>Methanomicrobia</taxon>
        <taxon>Methanomicrobiales</taxon>
        <taxon>Methanospirillaceae</taxon>
        <taxon>Methanospirillum</taxon>
    </lineage>
</organism>
<dbReference type="EMBL" id="QGMY01000019">
    <property type="protein sequence ID" value="PWR69715.1"/>
    <property type="molecule type" value="Genomic_DNA"/>
</dbReference>
<dbReference type="RefSeq" id="WP_109970196.1">
    <property type="nucleotide sequence ID" value="NZ_CP176093.1"/>
</dbReference>
<evidence type="ECO:0000256" key="1">
    <source>
        <dbReference type="ARBA" id="ARBA00004202"/>
    </source>
</evidence>
<evidence type="ECO:0000256" key="4">
    <source>
        <dbReference type="ARBA" id="ARBA00022475"/>
    </source>
</evidence>
<dbReference type="InterPro" id="IPR015856">
    <property type="entry name" value="ABC_transpr_CbiO/EcfA_su"/>
</dbReference>
<keyword evidence="4 10" id="KW-1003">Cell membrane</keyword>
<dbReference type="SMART" id="SM00382">
    <property type="entry name" value="AAA"/>
    <property type="match status" value="1"/>
</dbReference>
<dbReference type="GO" id="GO:0016887">
    <property type="term" value="F:ATP hydrolysis activity"/>
    <property type="evidence" value="ECO:0007669"/>
    <property type="project" value="InterPro"/>
</dbReference>
<evidence type="ECO:0000256" key="9">
    <source>
        <dbReference type="ARBA" id="ARBA00025157"/>
    </source>
</evidence>
<evidence type="ECO:0000313" key="14">
    <source>
        <dbReference type="Proteomes" id="UP000245657"/>
    </source>
</evidence>
<reference evidence="13 14" key="1">
    <citation type="submission" date="2018-05" db="EMBL/GenBank/DDBJ databases">
        <title>Draft genome of Methanospirillum lacunae Ki8-1.</title>
        <authorList>
            <person name="Dueholm M.S."/>
            <person name="Nielsen P.H."/>
            <person name="Bakmann L.F."/>
            <person name="Otzen D.E."/>
        </authorList>
    </citation>
    <scope>NUCLEOTIDE SEQUENCE [LARGE SCALE GENOMIC DNA]</scope>
    <source>
        <strain evidence="13 14">Ki8-1</strain>
    </source>
</reference>
<comment type="function">
    <text evidence="9">Probably part of an ABC transporter complex. Responsible for energy coupling to the transport system.</text>
</comment>
<dbReference type="InterPro" id="IPR005876">
    <property type="entry name" value="Co_trans_ATP-bd"/>
</dbReference>
<dbReference type="GO" id="GO:0006824">
    <property type="term" value="P:cobalt ion transport"/>
    <property type="evidence" value="ECO:0007669"/>
    <property type="project" value="InterPro"/>
</dbReference>
<keyword evidence="7" id="KW-1278">Translocase</keyword>
<evidence type="ECO:0000256" key="8">
    <source>
        <dbReference type="ARBA" id="ARBA00023136"/>
    </source>
</evidence>
<evidence type="ECO:0000256" key="10">
    <source>
        <dbReference type="RuleBase" id="RU364103"/>
    </source>
</evidence>
<feature type="region of interest" description="Disordered" evidence="11">
    <location>
        <begin position="387"/>
        <end position="408"/>
    </location>
</feature>
<evidence type="ECO:0000259" key="12">
    <source>
        <dbReference type="PROSITE" id="PS50893"/>
    </source>
</evidence>
<dbReference type="PROSITE" id="PS00211">
    <property type="entry name" value="ABC_TRANSPORTER_1"/>
    <property type="match status" value="1"/>
</dbReference>
<keyword evidence="6 10" id="KW-0067">ATP-binding</keyword>
<evidence type="ECO:0000256" key="2">
    <source>
        <dbReference type="ARBA" id="ARBA00005417"/>
    </source>
</evidence>